<organism evidence="1 2">
    <name type="scientific">Halteria grandinella</name>
    <dbReference type="NCBI Taxonomy" id="5974"/>
    <lineage>
        <taxon>Eukaryota</taxon>
        <taxon>Sar</taxon>
        <taxon>Alveolata</taxon>
        <taxon>Ciliophora</taxon>
        <taxon>Intramacronucleata</taxon>
        <taxon>Spirotrichea</taxon>
        <taxon>Stichotrichia</taxon>
        <taxon>Sporadotrichida</taxon>
        <taxon>Halteriidae</taxon>
        <taxon>Halteria</taxon>
    </lineage>
</organism>
<name>A0A8J8NJB5_HALGN</name>
<proteinExistence type="predicted"/>
<dbReference type="EMBL" id="RRYP01014155">
    <property type="protein sequence ID" value="TNV76118.1"/>
    <property type="molecule type" value="Genomic_DNA"/>
</dbReference>
<comment type="caution">
    <text evidence="1">The sequence shown here is derived from an EMBL/GenBank/DDBJ whole genome shotgun (WGS) entry which is preliminary data.</text>
</comment>
<reference evidence="1" key="1">
    <citation type="submission" date="2019-06" db="EMBL/GenBank/DDBJ databases">
        <authorList>
            <person name="Zheng W."/>
        </authorList>
    </citation>
    <scope>NUCLEOTIDE SEQUENCE</scope>
    <source>
        <strain evidence="1">QDHG01</strain>
    </source>
</reference>
<protein>
    <submittedName>
        <fullName evidence="1">Uncharacterized protein</fullName>
    </submittedName>
</protein>
<sequence length="109" mass="11599">MEVATEVAHQGVAEVTAHRHQGVVVAEVATTKGAETGAAAGAGAVVEGTTKDVEAAAGVAQDEESYLTKWVYIDYIDFDQKEDFATLITTHAFLGPQFYWLPICSISPQ</sequence>
<keyword evidence="2" id="KW-1185">Reference proteome</keyword>
<dbReference type="AlphaFoldDB" id="A0A8J8NJB5"/>
<evidence type="ECO:0000313" key="2">
    <source>
        <dbReference type="Proteomes" id="UP000785679"/>
    </source>
</evidence>
<dbReference type="Proteomes" id="UP000785679">
    <property type="component" value="Unassembled WGS sequence"/>
</dbReference>
<evidence type="ECO:0000313" key="1">
    <source>
        <dbReference type="EMBL" id="TNV76118.1"/>
    </source>
</evidence>
<gene>
    <name evidence="1" type="ORF">FGO68_gene16321</name>
</gene>
<accession>A0A8J8NJB5</accession>